<dbReference type="Proteomes" id="UP000287651">
    <property type="component" value="Unassembled WGS sequence"/>
</dbReference>
<sequence>MLKDVLPQPLVLIRRPQPFPMLRLRLLPCLAPHSKAILTGRLLLAGFFQSVQGLQKSSACWLLLQSVMPMGARNLKFKLLVQN</sequence>
<reference evidence="1 2" key="1">
    <citation type="journal article" date="2014" name="Agronomy (Basel)">
        <title>A Draft Genome Sequence for Ensete ventricosum, the Drought-Tolerant Tree Against Hunger.</title>
        <authorList>
            <person name="Harrison J."/>
            <person name="Moore K.A."/>
            <person name="Paszkiewicz K."/>
            <person name="Jones T."/>
            <person name="Grant M."/>
            <person name="Ambacheew D."/>
            <person name="Muzemil S."/>
            <person name="Studholme D.J."/>
        </authorList>
    </citation>
    <scope>NUCLEOTIDE SEQUENCE [LARGE SCALE GENOMIC DNA]</scope>
</reference>
<name>A0A426YY88_ENSVE</name>
<evidence type="ECO:0000313" key="1">
    <source>
        <dbReference type="EMBL" id="RRT56700.1"/>
    </source>
</evidence>
<gene>
    <name evidence="1" type="ORF">B296_00016452</name>
</gene>
<dbReference type="EMBL" id="AMZH03009510">
    <property type="protein sequence ID" value="RRT56700.1"/>
    <property type="molecule type" value="Genomic_DNA"/>
</dbReference>
<proteinExistence type="predicted"/>
<evidence type="ECO:0000313" key="2">
    <source>
        <dbReference type="Proteomes" id="UP000287651"/>
    </source>
</evidence>
<comment type="caution">
    <text evidence="1">The sequence shown here is derived from an EMBL/GenBank/DDBJ whole genome shotgun (WGS) entry which is preliminary data.</text>
</comment>
<organism evidence="1 2">
    <name type="scientific">Ensete ventricosum</name>
    <name type="common">Abyssinian banana</name>
    <name type="synonym">Musa ensete</name>
    <dbReference type="NCBI Taxonomy" id="4639"/>
    <lineage>
        <taxon>Eukaryota</taxon>
        <taxon>Viridiplantae</taxon>
        <taxon>Streptophyta</taxon>
        <taxon>Embryophyta</taxon>
        <taxon>Tracheophyta</taxon>
        <taxon>Spermatophyta</taxon>
        <taxon>Magnoliopsida</taxon>
        <taxon>Liliopsida</taxon>
        <taxon>Zingiberales</taxon>
        <taxon>Musaceae</taxon>
        <taxon>Ensete</taxon>
    </lineage>
</organism>
<accession>A0A426YY88</accession>
<protein>
    <submittedName>
        <fullName evidence="1">Uncharacterized protein</fullName>
    </submittedName>
</protein>
<dbReference type="AlphaFoldDB" id="A0A426YY88"/>